<evidence type="ECO:0000259" key="1">
    <source>
        <dbReference type="PROSITE" id="PS50191"/>
    </source>
</evidence>
<dbReference type="InterPro" id="IPR001251">
    <property type="entry name" value="CRAL-TRIO_dom"/>
</dbReference>
<dbReference type="AlphaFoldDB" id="A0A915PQ80"/>
<feature type="domain" description="CRAL-TRIO" evidence="1">
    <location>
        <begin position="79"/>
        <end position="243"/>
    </location>
</feature>
<accession>A0A915PQ80</accession>
<proteinExistence type="predicted"/>
<dbReference type="Gene3D" id="2.60.120.680">
    <property type="entry name" value="GOLD domain"/>
    <property type="match status" value="1"/>
</dbReference>
<evidence type="ECO:0000313" key="2">
    <source>
        <dbReference type="Proteomes" id="UP000887581"/>
    </source>
</evidence>
<dbReference type="WBParaSite" id="sdigi.contig31.g2309.t1">
    <property type="protein sequence ID" value="sdigi.contig31.g2309.t1"/>
    <property type="gene ID" value="sdigi.contig31.g2309"/>
</dbReference>
<dbReference type="PANTHER" id="PTHR47159:SF6">
    <property type="entry name" value="CRAL-TRIO DOMAIN-CONTAINING PROTEIN"/>
    <property type="match status" value="1"/>
</dbReference>
<sequence>MQELRLRLSEKLPKDLNTDFQLQRWIDAYDQDLELCLSKFEEYLEMRKILGYNNQENTEEFYQRPLIRKFGRFLTQTKITGQWINDLDNGIIFVEMPIANPQKFLKAVRVCDYLQMFFGFCEHFQNLVLENERKTGRRSHAICIFDQKGSSFSTYLNPLGAINKLMLYRIHLWLDYYSELLKRIIIVNSPTFMHTLKKVMAMLLPAKVLNRFIIAKNLPSDLLPYLTIDSIPVAYGGKFSVPNASDNTCLAPEPITILDYQKSGQIWIEHHQIHAECEVLIVKSGCTYQKVFSVKCGQILLYEYFANGDLQFWICQGSTPGGALPSISLSFSFATILPPEPKNFRFREAARQGVFTADGTLVGIVYGQN</sequence>
<keyword evidence="2" id="KW-1185">Reference proteome</keyword>
<protein>
    <submittedName>
        <fullName evidence="3">CRAL-TRIO domain-containing protein</fullName>
    </submittedName>
</protein>
<dbReference type="SUPFAM" id="SSF52087">
    <property type="entry name" value="CRAL/TRIO domain"/>
    <property type="match status" value="1"/>
</dbReference>
<dbReference type="Pfam" id="PF00650">
    <property type="entry name" value="CRAL_TRIO"/>
    <property type="match status" value="1"/>
</dbReference>
<dbReference type="CDD" id="cd00170">
    <property type="entry name" value="SEC14"/>
    <property type="match status" value="1"/>
</dbReference>
<dbReference type="Proteomes" id="UP000887581">
    <property type="component" value="Unplaced"/>
</dbReference>
<name>A0A915PQ80_9BILA</name>
<evidence type="ECO:0000313" key="3">
    <source>
        <dbReference type="WBParaSite" id="sdigi.contig31.g2309.t1"/>
    </source>
</evidence>
<dbReference type="InterPro" id="IPR053302">
    <property type="entry name" value="CRAL-TRIO_domain"/>
</dbReference>
<dbReference type="PROSITE" id="PS50191">
    <property type="entry name" value="CRAL_TRIO"/>
    <property type="match status" value="1"/>
</dbReference>
<reference evidence="3" key="1">
    <citation type="submission" date="2022-11" db="UniProtKB">
        <authorList>
            <consortium name="WormBaseParasite"/>
        </authorList>
    </citation>
    <scope>IDENTIFICATION</scope>
</reference>
<organism evidence="2 3">
    <name type="scientific">Setaria digitata</name>
    <dbReference type="NCBI Taxonomy" id="48799"/>
    <lineage>
        <taxon>Eukaryota</taxon>
        <taxon>Metazoa</taxon>
        <taxon>Ecdysozoa</taxon>
        <taxon>Nematoda</taxon>
        <taxon>Chromadorea</taxon>
        <taxon>Rhabditida</taxon>
        <taxon>Spirurina</taxon>
        <taxon>Spiruromorpha</taxon>
        <taxon>Filarioidea</taxon>
        <taxon>Setariidae</taxon>
        <taxon>Setaria</taxon>
    </lineage>
</organism>
<dbReference type="SMART" id="SM00516">
    <property type="entry name" value="SEC14"/>
    <property type="match status" value="1"/>
</dbReference>
<dbReference type="Gene3D" id="3.40.525.10">
    <property type="entry name" value="CRAL-TRIO lipid binding domain"/>
    <property type="match status" value="1"/>
</dbReference>
<dbReference type="PANTHER" id="PTHR47159">
    <property type="entry name" value="PROTEIN CBG07705-RELATED"/>
    <property type="match status" value="1"/>
</dbReference>
<dbReference type="InterPro" id="IPR036865">
    <property type="entry name" value="CRAL-TRIO_dom_sf"/>
</dbReference>